<dbReference type="EMBL" id="AGCK01000171">
    <property type="protein sequence ID" value="EHM49384.1"/>
    <property type="molecule type" value="Genomic_DNA"/>
</dbReference>
<comment type="caution">
    <text evidence="1">The sequence shown here is derived from an EMBL/GenBank/DDBJ whole genome shotgun (WGS) entry which is preliminary data.</text>
</comment>
<protein>
    <submittedName>
        <fullName evidence="1">Uncharacterized protein</fullName>
    </submittedName>
</protein>
<evidence type="ECO:0000313" key="2">
    <source>
        <dbReference type="Proteomes" id="UP000004459"/>
    </source>
</evidence>
<proteinExistence type="predicted"/>
<reference evidence="1 2" key="1">
    <citation type="submission" date="2011-08" db="EMBL/GenBank/DDBJ databases">
        <authorList>
            <person name="Weinstock G."/>
            <person name="Sodergren E."/>
            <person name="Clifton S."/>
            <person name="Fulton L."/>
            <person name="Fulton B."/>
            <person name="Courtney L."/>
            <person name="Fronick C."/>
            <person name="Harrison M."/>
            <person name="Strong C."/>
            <person name="Farmer C."/>
            <person name="Delahaunty K."/>
            <person name="Markovic C."/>
            <person name="Hall O."/>
            <person name="Minx P."/>
            <person name="Tomlinson C."/>
            <person name="Mitreva M."/>
            <person name="Hou S."/>
            <person name="Chen J."/>
            <person name="Wollam A."/>
            <person name="Pepin K.H."/>
            <person name="Johnson M."/>
            <person name="Bhonagiri V."/>
            <person name="Zhang X."/>
            <person name="Suruliraj S."/>
            <person name="Warren W."/>
            <person name="Chinwalla A."/>
            <person name="Mardis E.R."/>
            <person name="Wilson R.K."/>
        </authorList>
    </citation>
    <scope>NUCLEOTIDE SEQUENCE [LARGE SCALE GENOMIC DNA]</scope>
    <source>
        <strain evidence="1 2">ATCC 29863</strain>
    </source>
</reference>
<gene>
    <name evidence="1" type="ORF">HMPREF0372_02128</name>
</gene>
<accession>G9YRI1</accession>
<name>G9YRI1_FLAPL</name>
<sequence length="42" mass="4790">MSIPPSASFSSYPKERPVVKIVKREMARLKNLMPEGSERRSV</sequence>
<organism evidence="1 2">
    <name type="scientific">Flavonifractor plautii ATCC 29863</name>
    <dbReference type="NCBI Taxonomy" id="411475"/>
    <lineage>
        <taxon>Bacteria</taxon>
        <taxon>Bacillati</taxon>
        <taxon>Bacillota</taxon>
        <taxon>Clostridia</taxon>
        <taxon>Eubacteriales</taxon>
        <taxon>Oscillospiraceae</taxon>
        <taxon>Flavonifractor</taxon>
    </lineage>
</organism>
<evidence type="ECO:0000313" key="1">
    <source>
        <dbReference type="EMBL" id="EHM49384.1"/>
    </source>
</evidence>
<dbReference type="HOGENOM" id="CLU_216081_0_0_9"/>
<dbReference type="Proteomes" id="UP000004459">
    <property type="component" value="Unassembled WGS sequence"/>
</dbReference>
<dbReference type="AlphaFoldDB" id="G9YRI1"/>